<dbReference type="InterPro" id="IPR051715">
    <property type="entry name" value="Intimin-Invasin_domain"/>
</dbReference>
<dbReference type="Gene3D" id="2.60.40.1080">
    <property type="match status" value="1"/>
</dbReference>
<evidence type="ECO:0000313" key="2">
    <source>
        <dbReference type="Proteomes" id="UP000254079"/>
    </source>
</evidence>
<dbReference type="PANTHER" id="PTHR39576">
    <property type="entry name" value="ATTACHING AND EFFACING PROTEIN HOMOLOG-RELATED-RELATED"/>
    <property type="match status" value="1"/>
</dbReference>
<dbReference type="GO" id="GO:0009279">
    <property type="term" value="C:cell outer membrane"/>
    <property type="evidence" value="ECO:0007669"/>
    <property type="project" value="TreeGrafter"/>
</dbReference>
<name>A0A376U6X7_ECOLX</name>
<dbReference type="PANTHER" id="PTHR39576:SF2">
    <property type="entry name" value="ATTACHING AND EFFACING PROTEIN HOMOLOG-RELATED"/>
    <property type="match status" value="1"/>
</dbReference>
<evidence type="ECO:0000313" key="1">
    <source>
        <dbReference type="EMBL" id="STI85344.1"/>
    </source>
</evidence>
<dbReference type="FunFam" id="2.60.40.1080:FF:000004">
    <property type="entry name" value="Putative adhesin"/>
    <property type="match status" value="1"/>
</dbReference>
<dbReference type="FunFam" id="3.10.100.10:FF:000099">
    <property type="entry name" value="Putative adhesin"/>
    <property type="match status" value="1"/>
</dbReference>
<gene>
    <name evidence="1" type="ORF">NCTC8622_04432</name>
</gene>
<dbReference type="Proteomes" id="UP000254079">
    <property type="component" value="Unassembled WGS sequence"/>
</dbReference>
<protein>
    <submittedName>
        <fullName evidence="1">Putative adhesin</fullName>
    </submittedName>
</protein>
<dbReference type="Gene3D" id="3.10.100.10">
    <property type="entry name" value="Mannose-Binding Protein A, subunit A"/>
    <property type="match status" value="1"/>
</dbReference>
<dbReference type="EMBL" id="UGCP01000002">
    <property type="protein sequence ID" value="STI85344.1"/>
    <property type="molecule type" value="Genomic_DNA"/>
</dbReference>
<proteinExistence type="predicted"/>
<sequence>MSGTVSVNGTDLPTTTFPSQGFTGAYYQLNNDNFAPGKTAADYEFSSSASWVDVDATGKVTFKNVGSNWERITATPKSGGPSYVYEIRVKSWWVNSGDAFMIYSLAENFCSSNGYTLPRADHLNHSRSRGIGSLYSEWGDMGHYTTEAGFQSNMYWSSSPANSSEQYVVSLATGDQSVFEKLGFAYATCYKNL</sequence>
<dbReference type="AlphaFoldDB" id="A0A376U6X7"/>
<dbReference type="InterPro" id="IPR016186">
    <property type="entry name" value="C-type_lectin-like/link_sf"/>
</dbReference>
<accession>A0A376U6X7</accession>
<reference evidence="1 2" key="1">
    <citation type="submission" date="2018-06" db="EMBL/GenBank/DDBJ databases">
        <authorList>
            <consortium name="Pathogen Informatics"/>
            <person name="Doyle S."/>
        </authorList>
    </citation>
    <scope>NUCLEOTIDE SEQUENCE [LARGE SCALE GENOMIC DNA]</scope>
    <source>
        <strain evidence="1 2">NCTC8622</strain>
    </source>
</reference>
<dbReference type="InterPro" id="IPR008964">
    <property type="entry name" value="Invasin/intimin_cell_adhesion"/>
</dbReference>
<dbReference type="SUPFAM" id="SSF49373">
    <property type="entry name" value="Invasin/intimin cell-adhesion fragments"/>
    <property type="match status" value="1"/>
</dbReference>
<organism evidence="1 2">
    <name type="scientific">Escherichia coli</name>
    <dbReference type="NCBI Taxonomy" id="562"/>
    <lineage>
        <taxon>Bacteria</taxon>
        <taxon>Pseudomonadati</taxon>
        <taxon>Pseudomonadota</taxon>
        <taxon>Gammaproteobacteria</taxon>
        <taxon>Enterobacterales</taxon>
        <taxon>Enterobacteriaceae</taxon>
        <taxon>Escherichia</taxon>
    </lineage>
</organism>